<dbReference type="Gene3D" id="1.10.10.60">
    <property type="entry name" value="Homeodomain-like"/>
    <property type="match status" value="1"/>
</dbReference>
<proteinExistence type="predicted"/>
<dbReference type="Pfam" id="PF13188">
    <property type="entry name" value="PAS_8"/>
    <property type="match status" value="1"/>
</dbReference>
<dbReference type="Gene3D" id="3.30.450.20">
    <property type="entry name" value="PAS domain"/>
    <property type="match status" value="1"/>
</dbReference>
<dbReference type="PROSITE" id="PS50045">
    <property type="entry name" value="SIGMA54_INTERACT_4"/>
    <property type="match status" value="1"/>
</dbReference>
<dbReference type="PROSITE" id="PS00676">
    <property type="entry name" value="SIGMA54_INTERACT_2"/>
    <property type="match status" value="1"/>
</dbReference>
<dbReference type="RefSeq" id="WP_052835718.1">
    <property type="nucleotide sequence ID" value="NZ_CDRZ01000287.1"/>
</dbReference>
<keyword evidence="4" id="KW-0238">DNA-binding</keyword>
<dbReference type="InterPro" id="IPR009057">
    <property type="entry name" value="Homeodomain-like_sf"/>
</dbReference>
<dbReference type="CDD" id="cd00009">
    <property type="entry name" value="AAA"/>
    <property type="match status" value="1"/>
</dbReference>
<evidence type="ECO:0000313" key="8">
    <source>
        <dbReference type="EMBL" id="CEO90398.1"/>
    </source>
</evidence>
<evidence type="ECO:0000313" key="9">
    <source>
        <dbReference type="Proteomes" id="UP000046155"/>
    </source>
</evidence>
<dbReference type="Pfam" id="PF25601">
    <property type="entry name" value="AAA_lid_14"/>
    <property type="match status" value="1"/>
</dbReference>
<dbReference type="InterPro" id="IPR002078">
    <property type="entry name" value="Sigma_54_int"/>
</dbReference>
<evidence type="ECO:0000259" key="7">
    <source>
        <dbReference type="PROSITE" id="PS50112"/>
    </source>
</evidence>
<name>A0A0B7MQG3_9FIRM</name>
<dbReference type="InterPro" id="IPR003593">
    <property type="entry name" value="AAA+_ATPase"/>
</dbReference>
<feature type="domain" description="PAS" evidence="7">
    <location>
        <begin position="114"/>
        <end position="162"/>
    </location>
</feature>
<dbReference type="Gene3D" id="3.40.50.300">
    <property type="entry name" value="P-loop containing nucleotide triphosphate hydrolases"/>
    <property type="match status" value="1"/>
</dbReference>
<sequence length="597" mass="67649">MSFDALRTLDIFDGVSYGIILLNNNGCITYANKFARSFAVYSKVEGQQLSYCFPYLVDIDKRKETCIEVKVAKEFYWLRVKRITLAKDKEELITFIDETSQKVLQQENRHQQDKLELYENLLNSIDEGILAVDKYGKILFMNQTQESFDNLSFEKVKGNSMVEHYDLDETTSLLLKIIKTGNKISRQPQYYLTSGKHTVNVVTSCSPIFHKNDIIGAVSISQDFNVTADLVERLHNSMIEDNSINARKGKKVTSVRKKLKNGTRYTFEDIIGKSEPMRDAIENARRAAVTPSNVLIYGETGTGKELFAQSIHNESHQKEQPFIAINCSALPESLLESILFGTVKGAFTGAVDRAGLFEQADGGTLLLDEINSMPLFLQPKLLRVLQEGVLFRIGGNEVISVSPRVISSINVTPQEAIEKKQIRADLYYRLAVVTIAVPSLSERTDDIPVLTDYFINKYNKQFKMDVKHVSNEVMDFFMSYSWPGNVRELENVIEGAMSILHEDETAITFKQLPMTIVELNQNKSQPLPLPDEKAAAKKTSLPKALREKEKNEIMRILQTTSGNISQSARMLGMSRQNLQYKIKRFNIPLEQIRSSSV</sequence>
<dbReference type="InterPro" id="IPR000014">
    <property type="entry name" value="PAS"/>
</dbReference>
<accession>A0A0B7MQG3</accession>
<dbReference type="GO" id="GO:0006355">
    <property type="term" value="P:regulation of DNA-templated transcription"/>
    <property type="evidence" value="ECO:0007669"/>
    <property type="project" value="InterPro"/>
</dbReference>
<evidence type="ECO:0000259" key="6">
    <source>
        <dbReference type="PROSITE" id="PS50045"/>
    </source>
</evidence>
<feature type="domain" description="Sigma-54 factor interaction" evidence="6">
    <location>
        <begin position="270"/>
        <end position="498"/>
    </location>
</feature>
<keyword evidence="3" id="KW-0805">Transcription regulation</keyword>
<dbReference type="GO" id="GO:0043565">
    <property type="term" value="F:sequence-specific DNA binding"/>
    <property type="evidence" value="ECO:0007669"/>
    <property type="project" value="InterPro"/>
</dbReference>
<dbReference type="InterPro" id="IPR058031">
    <property type="entry name" value="AAA_lid_NorR"/>
</dbReference>
<dbReference type="InterPro" id="IPR002197">
    <property type="entry name" value="HTH_Fis"/>
</dbReference>
<evidence type="ECO:0000256" key="2">
    <source>
        <dbReference type="ARBA" id="ARBA00022840"/>
    </source>
</evidence>
<dbReference type="InterPro" id="IPR027417">
    <property type="entry name" value="P-loop_NTPase"/>
</dbReference>
<dbReference type="SUPFAM" id="SSF55785">
    <property type="entry name" value="PYP-like sensor domain (PAS domain)"/>
    <property type="match status" value="1"/>
</dbReference>
<dbReference type="PROSITE" id="PS00675">
    <property type="entry name" value="SIGMA54_INTERACT_1"/>
    <property type="match status" value="1"/>
</dbReference>
<dbReference type="Pfam" id="PF00989">
    <property type="entry name" value="PAS"/>
    <property type="match status" value="1"/>
</dbReference>
<dbReference type="SUPFAM" id="SSF46689">
    <property type="entry name" value="Homeodomain-like"/>
    <property type="match status" value="1"/>
</dbReference>
<organism evidence="8 9">
    <name type="scientific">Syntrophaceticus schinkii</name>
    <dbReference type="NCBI Taxonomy" id="499207"/>
    <lineage>
        <taxon>Bacteria</taxon>
        <taxon>Bacillati</taxon>
        <taxon>Bacillota</taxon>
        <taxon>Clostridia</taxon>
        <taxon>Thermoanaerobacterales</taxon>
        <taxon>Thermoanaerobacterales Family III. Incertae Sedis</taxon>
        <taxon>Syntrophaceticus</taxon>
    </lineage>
</organism>
<gene>
    <name evidence="8" type="ORF">SSCH_860004</name>
</gene>
<dbReference type="InterPro" id="IPR025662">
    <property type="entry name" value="Sigma_54_int_dom_ATP-bd_1"/>
</dbReference>
<dbReference type="InterPro" id="IPR025944">
    <property type="entry name" value="Sigma_54_int_dom_CS"/>
</dbReference>
<keyword evidence="2" id="KW-0067">ATP-binding</keyword>
<dbReference type="InterPro" id="IPR035965">
    <property type="entry name" value="PAS-like_dom_sf"/>
</dbReference>
<dbReference type="PROSITE" id="PS00688">
    <property type="entry name" value="SIGMA54_INTERACT_3"/>
    <property type="match status" value="1"/>
</dbReference>
<dbReference type="InterPro" id="IPR013767">
    <property type="entry name" value="PAS_fold"/>
</dbReference>
<dbReference type="InterPro" id="IPR025943">
    <property type="entry name" value="Sigma_54_int_dom_ATP-bd_2"/>
</dbReference>
<dbReference type="Proteomes" id="UP000046155">
    <property type="component" value="Unassembled WGS sequence"/>
</dbReference>
<dbReference type="PANTHER" id="PTHR32071">
    <property type="entry name" value="TRANSCRIPTIONAL REGULATORY PROTEIN"/>
    <property type="match status" value="1"/>
</dbReference>
<evidence type="ECO:0000256" key="1">
    <source>
        <dbReference type="ARBA" id="ARBA00022741"/>
    </source>
</evidence>
<evidence type="ECO:0000256" key="5">
    <source>
        <dbReference type="ARBA" id="ARBA00023163"/>
    </source>
</evidence>
<dbReference type="AlphaFoldDB" id="A0A0B7MQG3"/>
<dbReference type="EMBL" id="CDRZ01000287">
    <property type="protein sequence ID" value="CEO90398.1"/>
    <property type="molecule type" value="Genomic_DNA"/>
</dbReference>
<dbReference type="FunFam" id="3.40.50.300:FF:000006">
    <property type="entry name" value="DNA-binding transcriptional regulator NtrC"/>
    <property type="match status" value="1"/>
</dbReference>
<evidence type="ECO:0000256" key="4">
    <source>
        <dbReference type="ARBA" id="ARBA00023125"/>
    </source>
</evidence>
<evidence type="ECO:0000256" key="3">
    <source>
        <dbReference type="ARBA" id="ARBA00023015"/>
    </source>
</evidence>
<dbReference type="PROSITE" id="PS50112">
    <property type="entry name" value="PAS"/>
    <property type="match status" value="1"/>
</dbReference>
<keyword evidence="5" id="KW-0804">Transcription</keyword>
<dbReference type="Pfam" id="PF00158">
    <property type="entry name" value="Sigma54_activat"/>
    <property type="match status" value="1"/>
</dbReference>
<dbReference type="SUPFAM" id="SSF52540">
    <property type="entry name" value="P-loop containing nucleoside triphosphate hydrolases"/>
    <property type="match status" value="1"/>
</dbReference>
<keyword evidence="9" id="KW-1185">Reference proteome</keyword>
<dbReference type="GO" id="GO:0005524">
    <property type="term" value="F:ATP binding"/>
    <property type="evidence" value="ECO:0007669"/>
    <property type="project" value="UniProtKB-KW"/>
</dbReference>
<keyword evidence="1" id="KW-0547">Nucleotide-binding</keyword>
<dbReference type="Gene3D" id="1.10.8.60">
    <property type="match status" value="1"/>
</dbReference>
<dbReference type="PRINTS" id="PR01590">
    <property type="entry name" value="HTHFIS"/>
</dbReference>
<dbReference type="SMART" id="SM00382">
    <property type="entry name" value="AAA"/>
    <property type="match status" value="1"/>
</dbReference>
<protein>
    <submittedName>
        <fullName evidence="8">Sigma-54 dependent transcriptional regulator</fullName>
    </submittedName>
</protein>
<reference evidence="9" key="1">
    <citation type="submission" date="2015-01" db="EMBL/GenBank/DDBJ databases">
        <authorList>
            <person name="Manzoor Shahid"/>
            <person name="Zubair Saima"/>
        </authorList>
    </citation>
    <scope>NUCLEOTIDE SEQUENCE [LARGE SCALE GENOMIC DNA]</scope>
    <source>
        <strain evidence="9">Sp3</strain>
    </source>
</reference>
<dbReference type="Pfam" id="PF02954">
    <property type="entry name" value="HTH_8"/>
    <property type="match status" value="1"/>
</dbReference>
<dbReference type="PANTHER" id="PTHR32071:SF74">
    <property type="entry name" value="TRANSCRIPTIONAL ACTIVATOR ROCR"/>
    <property type="match status" value="1"/>
</dbReference>